<evidence type="ECO:0000313" key="12">
    <source>
        <dbReference type="EMBL" id="STY71953.1"/>
    </source>
</evidence>
<keyword evidence="4 12" id="KW-0808">Transferase</keyword>
<keyword evidence="8" id="KW-0902">Two-component regulatory system</keyword>
<feature type="transmembrane region" description="Helical" evidence="9">
    <location>
        <begin position="17"/>
        <end position="39"/>
    </location>
</feature>
<evidence type="ECO:0000256" key="5">
    <source>
        <dbReference type="ARBA" id="ARBA00022741"/>
    </source>
</evidence>
<dbReference type="GO" id="GO:0016020">
    <property type="term" value="C:membrane"/>
    <property type="evidence" value="ECO:0007669"/>
    <property type="project" value="InterPro"/>
</dbReference>
<reference evidence="12 13" key="1">
    <citation type="submission" date="2018-06" db="EMBL/GenBank/DDBJ databases">
        <authorList>
            <consortium name="Pathogen Informatics"/>
            <person name="Doyle S."/>
        </authorList>
    </citation>
    <scope>NUCLEOTIDE SEQUENCE [LARGE SCALE GENOMIC DNA]</scope>
    <source>
        <strain evidence="12 13">NCTC10571</strain>
    </source>
</reference>
<gene>
    <name evidence="12" type="primary">vraS</name>
    <name evidence="12" type="ORF">NCTC10571_02141</name>
</gene>
<feature type="domain" description="Histidine kinase/HSP90-like ATPase" evidence="10">
    <location>
        <begin position="345"/>
        <end position="429"/>
    </location>
</feature>
<evidence type="ECO:0000259" key="11">
    <source>
        <dbReference type="Pfam" id="PF07730"/>
    </source>
</evidence>
<sequence length="429" mass="49739">MNRTYGLFFFIVKNTMFFLNVIIVLFYVAVIAITTKYIIGNDLARSFLDKVMYMPTAPVYIISGSVGLLLCLAYCVYYREFNNIRNKTINYLYSLLEVVISVILIFLIYLSYNGIILFVFCDCMYHLKKGLKYQVLLVALGLIYLLANYEIVTYFYPLVNIEEYFLVYDASIRNCLIIIKRLLEGFNIILFIIFMIIYILKQIQENEYISKKLSMVAMINKKMQKYVIVTEKFGEKNERKRLARELHDTIGHALAGMAVGVDACITMIDKNPQLAKAQLKVISKAIRKGMKDVRNSLNKMRPDFLQQYRLKEAIEKMKEEISDVTDLKINLNYQIDETGFDTKIEDILFRVIQESITNSIRHGLATVVDIDIYKENNLLCLKIKDNGKGCKAINYGFGLKQMVERVSQIRGDINFYSENGFTTEIKIPL</sequence>
<dbReference type="PANTHER" id="PTHR24421">
    <property type="entry name" value="NITRATE/NITRITE SENSOR PROTEIN NARX-RELATED"/>
    <property type="match status" value="1"/>
</dbReference>
<keyword evidence="5" id="KW-0547">Nucleotide-binding</keyword>
<accession>A0A378NU96</accession>
<keyword evidence="9" id="KW-1133">Transmembrane helix</keyword>
<evidence type="ECO:0000256" key="7">
    <source>
        <dbReference type="ARBA" id="ARBA00022840"/>
    </source>
</evidence>
<keyword evidence="7" id="KW-0067">ATP-binding</keyword>
<dbReference type="AlphaFoldDB" id="A0A378NU96"/>
<dbReference type="InterPro" id="IPR036890">
    <property type="entry name" value="HATPase_C_sf"/>
</dbReference>
<protein>
    <recommendedName>
        <fullName evidence="2">histidine kinase</fullName>
        <ecNumber evidence="2">2.7.13.3</ecNumber>
    </recommendedName>
</protein>
<keyword evidence="3" id="KW-0597">Phosphoprotein</keyword>
<dbReference type="Pfam" id="PF02518">
    <property type="entry name" value="HATPase_c"/>
    <property type="match status" value="1"/>
</dbReference>
<dbReference type="EC" id="2.7.13.3" evidence="2"/>
<evidence type="ECO:0000256" key="2">
    <source>
        <dbReference type="ARBA" id="ARBA00012438"/>
    </source>
</evidence>
<keyword evidence="9" id="KW-0812">Transmembrane</keyword>
<evidence type="ECO:0000256" key="8">
    <source>
        <dbReference type="ARBA" id="ARBA00023012"/>
    </source>
</evidence>
<evidence type="ECO:0000256" key="4">
    <source>
        <dbReference type="ARBA" id="ARBA00022679"/>
    </source>
</evidence>
<dbReference type="PANTHER" id="PTHR24421:SF10">
    <property type="entry name" value="NITRATE_NITRITE SENSOR PROTEIN NARQ"/>
    <property type="match status" value="1"/>
</dbReference>
<dbReference type="SUPFAM" id="SSF55874">
    <property type="entry name" value="ATPase domain of HSP90 chaperone/DNA topoisomerase II/histidine kinase"/>
    <property type="match status" value="1"/>
</dbReference>
<keyword evidence="9" id="KW-0472">Membrane</keyword>
<dbReference type="RefSeq" id="WP_115152085.1">
    <property type="nucleotide sequence ID" value="NZ_UGPP01000001.1"/>
</dbReference>
<dbReference type="CDD" id="cd16917">
    <property type="entry name" value="HATPase_UhpB-NarQ-NarX-like"/>
    <property type="match status" value="1"/>
</dbReference>
<organism evidence="12 13">
    <name type="scientific">Megamonas hypermegale</name>
    <dbReference type="NCBI Taxonomy" id="158847"/>
    <lineage>
        <taxon>Bacteria</taxon>
        <taxon>Bacillati</taxon>
        <taxon>Bacillota</taxon>
        <taxon>Negativicutes</taxon>
        <taxon>Selenomonadales</taxon>
        <taxon>Selenomonadaceae</taxon>
        <taxon>Megamonas</taxon>
    </lineage>
</organism>
<dbReference type="GO" id="GO:0046983">
    <property type="term" value="F:protein dimerization activity"/>
    <property type="evidence" value="ECO:0007669"/>
    <property type="project" value="InterPro"/>
</dbReference>
<evidence type="ECO:0000313" key="13">
    <source>
        <dbReference type="Proteomes" id="UP000255234"/>
    </source>
</evidence>
<name>A0A378NU96_9FIRM</name>
<dbReference type="InterPro" id="IPR003594">
    <property type="entry name" value="HATPase_dom"/>
</dbReference>
<dbReference type="Gene3D" id="3.30.565.10">
    <property type="entry name" value="Histidine kinase-like ATPase, C-terminal domain"/>
    <property type="match status" value="1"/>
</dbReference>
<feature type="transmembrane region" description="Helical" evidence="9">
    <location>
        <begin position="133"/>
        <end position="156"/>
    </location>
</feature>
<keyword evidence="6" id="KW-0418">Kinase</keyword>
<feature type="transmembrane region" description="Helical" evidence="9">
    <location>
        <begin position="176"/>
        <end position="200"/>
    </location>
</feature>
<dbReference type="EMBL" id="UGPP01000001">
    <property type="protein sequence ID" value="STY71953.1"/>
    <property type="molecule type" value="Genomic_DNA"/>
</dbReference>
<feature type="transmembrane region" description="Helical" evidence="9">
    <location>
        <begin position="91"/>
        <end position="121"/>
    </location>
</feature>
<feature type="transmembrane region" description="Helical" evidence="9">
    <location>
        <begin position="59"/>
        <end position="79"/>
    </location>
</feature>
<dbReference type="GO" id="GO:0000155">
    <property type="term" value="F:phosphorelay sensor kinase activity"/>
    <property type="evidence" value="ECO:0007669"/>
    <property type="project" value="InterPro"/>
</dbReference>
<dbReference type="Pfam" id="PF07730">
    <property type="entry name" value="HisKA_3"/>
    <property type="match status" value="1"/>
</dbReference>
<dbReference type="GO" id="GO:0005524">
    <property type="term" value="F:ATP binding"/>
    <property type="evidence" value="ECO:0007669"/>
    <property type="project" value="UniProtKB-KW"/>
</dbReference>
<proteinExistence type="predicted"/>
<feature type="domain" description="Signal transduction histidine kinase subgroup 3 dimerisation and phosphoacceptor" evidence="11">
    <location>
        <begin position="238"/>
        <end position="303"/>
    </location>
</feature>
<evidence type="ECO:0000256" key="6">
    <source>
        <dbReference type="ARBA" id="ARBA00022777"/>
    </source>
</evidence>
<evidence type="ECO:0000256" key="3">
    <source>
        <dbReference type="ARBA" id="ARBA00022553"/>
    </source>
</evidence>
<evidence type="ECO:0000259" key="10">
    <source>
        <dbReference type="Pfam" id="PF02518"/>
    </source>
</evidence>
<evidence type="ECO:0000256" key="1">
    <source>
        <dbReference type="ARBA" id="ARBA00000085"/>
    </source>
</evidence>
<evidence type="ECO:0000256" key="9">
    <source>
        <dbReference type="SAM" id="Phobius"/>
    </source>
</evidence>
<comment type="catalytic activity">
    <reaction evidence="1">
        <text>ATP + protein L-histidine = ADP + protein N-phospho-L-histidine.</text>
        <dbReference type="EC" id="2.7.13.3"/>
    </reaction>
</comment>
<dbReference type="Proteomes" id="UP000255234">
    <property type="component" value="Unassembled WGS sequence"/>
</dbReference>
<dbReference type="InterPro" id="IPR050482">
    <property type="entry name" value="Sensor_HK_TwoCompSys"/>
</dbReference>
<dbReference type="Gene3D" id="1.20.5.1930">
    <property type="match status" value="1"/>
</dbReference>
<dbReference type="InterPro" id="IPR011712">
    <property type="entry name" value="Sig_transdc_His_kin_sub3_dim/P"/>
</dbReference>